<evidence type="ECO:0000256" key="2">
    <source>
        <dbReference type="ARBA" id="ARBA00023015"/>
    </source>
</evidence>
<dbReference type="GO" id="GO:0005634">
    <property type="term" value="C:nucleus"/>
    <property type="evidence" value="ECO:0007669"/>
    <property type="project" value="UniProtKB-SubCell"/>
</dbReference>
<feature type="compositionally biased region" description="Low complexity" evidence="7">
    <location>
        <begin position="59"/>
        <end position="89"/>
    </location>
</feature>
<feature type="compositionally biased region" description="Low complexity" evidence="7">
    <location>
        <begin position="396"/>
        <end position="409"/>
    </location>
</feature>
<dbReference type="PANTHER" id="PTHR45881:SF5">
    <property type="entry name" value="FORK-HEAD DOMAIN-CONTAINING PROTEIN"/>
    <property type="match status" value="1"/>
</dbReference>
<feature type="DNA-binding region" description="Fork-head" evidence="6">
    <location>
        <begin position="261"/>
        <end position="352"/>
    </location>
</feature>
<keyword evidence="2" id="KW-0805">Transcription regulation</keyword>
<dbReference type="InterPro" id="IPR036388">
    <property type="entry name" value="WH-like_DNA-bd_sf"/>
</dbReference>
<comment type="subcellular location">
    <subcellularLocation>
        <location evidence="1 6">Nucleus</location>
    </subcellularLocation>
</comment>
<sequence length="506" mass="57005">MHSENIIIRDMGLIPHGENQEPLNINILGRRQGKTPQIGPSHYYINKPARPQLHIPEDISSPTSHPIIPSHQRRTSSNSSPSLNEPSSLVWDQSSVPSSTTSEPIYPNTPASGMSHQVYLQSPPYFPGGVEDISYPNPHIVRSNSMPTSGYPMQYPVHASHGYESPEIGDHAMMTPDGYYIDQDQYWNQANIGDDISKLQVSAQHMLGRRMSNSSLHHSESASDLQFLNRGGMPIPYHYSDIDEGFGPESPEQGEDELPPYAELIYEALKSAPGYQMHLQDIYQWFRDNYVKFRNDPSKGWMNSIRHNLSMNGAFVKVERPHNEPGKGYMWLLAPAALEGGIKSTTRYRKSGSARTRGTHLMSPDNSYKCYVTPKRNRTGKKYQSKARRTAKKNLQRMQHVDQQQQTQQAPAHEYPEYSTVHTPSMTPDFSPYHSEAFSETLSTSSRHATPAMRGGEWQSPVSAPRNVSPFYTGSDDGFNSSYDNGLNGHGFHGYAYDCKPYDDHE</sequence>
<organism evidence="9 10">
    <name type="scientific">Orbilia ellipsospora</name>
    <dbReference type="NCBI Taxonomy" id="2528407"/>
    <lineage>
        <taxon>Eukaryota</taxon>
        <taxon>Fungi</taxon>
        <taxon>Dikarya</taxon>
        <taxon>Ascomycota</taxon>
        <taxon>Pezizomycotina</taxon>
        <taxon>Orbiliomycetes</taxon>
        <taxon>Orbiliales</taxon>
        <taxon>Orbiliaceae</taxon>
        <taxon>Orbilia</taxon>
    </lineage>
</organism>
<dbReference type="Pfam" id="PF00250">
    <property type="entry name" value="Forkhead"/>
    <property type="match status" value="1"/>
</dbReference>
<feature type="compositionally biased region" description="Basic residues" evidence="7">
    <location>
        <begin position="375"/>
        <end position="395"/>
    </location>
</feature>
<dbReference type="InterPro" id="IPR001766">
    <property type="entry name" value="Fork_head_dom"/>
</dbReference>
<gene>
    <name evidence="9" type="ORF">TWF694_009433</name>
</gene>
<dbReference type="SMART" id="SM00339">
    <property type="entry name" value="FH"/>
    <property type="match status" value="1"/>
</dbReference>
<name>A0AAV9XBV3_9PEZI</name>
<keyword evidence="3 6" id="KW-0238">DNA-binding</keyword>
<dbReference type="Proteomes" id="UP001365542">
    <property type="component" value="Unassembled WGS sequence"/>
</dbReference>
<evidence type="ECO:0000259" key="8">
    <source>
        <dbReference type="PROSITE" id="PS50039"/>
    </source>
</evidence>
<evidence type="ECO:0000313" key="10">
    <source>
        <dbReference type="Proteomes" id="UP001365542"/>
    </source>
</evidence>
<dbReference type="Gene3D" id="1.10.10.10">
    <property type="entry name" value="Winged helix-like DNA-binding domain superfamily/Winged helix DNA-binding domain"/>
    <property type="match status" value="1"/>
</dbReference>
<reference evidence="9 10" key="1">
    <citation type="submission" date="2019-10" db="EMBL/GenBank/DDBJ databases">
        <authorList>
            <person name="Palmer J.M."/>
        </authorList>
    </citation>
    <scope>NUCLEOTIDE SEQUENCE [LARGE SCALE GENOMIC DNA]</scope>
    <source>
        <strain evidence="9 10">TWF694</strain>
    </source>
</reference>
<dbReference type="GO" id="GO:0000978">
    <property type="term" value="F:RNA polymerase II cis-regulatory region sequence-specific DNA binding"/>
    <property type="evidence" value="ECO:0007669"/>
    <property type="project" value="TreeGrafter"/>
</dbReference>
<dbReference type="PANTHER" id="PTHR45881">
    <property type="entry name" value="CHECKPOINT SUPPRESSOR 1-LIKE, ISOFORM A-RELATED"/>
    <property type="match status" value="1"/>
</dbReference>
<feature type="region of interest" description="Disordered" evidence="7">
    <location>
        <begin position="53"/>
        <end position="110"/>
    </location>
</feature>
<evidence type="ECO:0000256" key="7">
    <source>
        <dbReference type="SAM" id="MobiDB-lite"/>
    </source>
</evidence>
<dbReference type="PROSITE" id="PS50039">
    <property type="entry name" value="FORK_HEAD_3"/>
    <property type="match status" value="1"/>
</dbReference>
<evidence type="ECO:0000313" key="9">
    <source>
        <dbReference type="EMBL" id="KAK6539190.1"/>
    </source>
</evidence>
<feature type="domain" description="Fork-head" evidence="8">
    <location>
        <begin position="261"/>
        <end position="352"/>
    </location>
</feature>
<feature type="compositionally biased region" description="Polar residues" evidence="7">
    <location>
        <begin position="90"/>
        <end position="110"/>
    </location>
</feature>
<evidence type="ECO:0000256" key="4">
    <source>
        <dbReference type="ARBA" id="ARBA00023163"/>
    </source>
</evidence>
<comment type="caution">
    <text evidence="9">The sequence shown here is derived from an EMBL/GenBank/DDBJ whole genome shotgun (WGS) entry which is preliminary data.</text>
</comment>
<dbReference type="EMBL" id="JAVHJO010000006">
    <property type="protein sequence ID" value="KAK6539190.1"/>
    <property type="molecule type" value="Genomic_DNA"/>
</dbReference>
<evidence type="ECO:0000256" key="3">
    <source>
        <dbReference type="ARBA" id="ARBA00023125"/>
    </source>
</evidence>
<dbReference type="CDD" id="cd00059">
    <property type="entry name" value="FH_FOX"/>
    <property type="match status" value="1"/>
</dbReference>
<keyword evidence="10" id="KW-1185">Reference proteome</keyword>
<dbReference type="SUPFAM" id="SSF46785">
    <property type="entry name" value="Winged helix' DNA-binding domain"/>
    <property type="match status" value="1"/>
</dbReference>
<keyword evidence="5 6" id="KW-0539">Nucleus</keyword>
<evidence type="ECO:0000256" key="6">
    <source>
        <dbReference type="PROSITE-ProRule" id="PRU00089"/>
    </source>
</evidence>
<dbReference type="AlphaFoldDB" id="A0AAV9XBV3"/>
<dbReference type="InterPro" id="IPR036390">
    <property type="entry name" value="WH_DNA-bd_sf"/>
</dbReference>
<dbReference type="PRINTS" id="PR00053">
    <property type="entry name" value="FORKHEAD"/>
</dbReference>
<evidence type="ECO:0000256" key="5">
    <source>
        <dbReference type="ARBA" id="ARBA00023242"/>
    </source>
</evidence>
<feature type="region of interest" description="Disordered" evidence="7">
    <location>
        <begin position="365"/>
        <end position="420"/>
    </location>
</feature>
<protein>
    <recommendedName>
        <fullName evidence="8">Fork-head domain-containing protein</fullName>
    </recommendedName>
</protein>
<proteinExistence type="predicted"/>
<feature type="region of interest" description="Disordered" evidence="7">
    <location>
        <begin position="441"/>
        <end position="464"/>
    </location>
</feature>
<dbReference type="GO" id="GO:0000981">
    <property type="term" value="F:DNA-binding transcription factor activity, RNA polymerase II-specific"/>
    <property type="evidence" value="ECO:0007669"/>
    <property type="project" value="TreeGrafter"/>
</dbReference>
<accession>A0AAV9XBV3</accession>
<evidence type="ECO:0000256" key="1">
    <source>
        <dbReference type="ARBA" id="ARBA00004123"/>
    </source>
</evidence>
<keyword evidence="4" id="KW-0804">Transcription</keyword>